<protein>
    <submittedName>
        <fullName evidence="1">Nucleotidyltransferase family protein</fullName>
    </submittedName>
</protein>
<accession>A0A5C6ZG25</accession>
<proteinExistence type="predicted"/>
<dbReference type="OrthoDB" id="1117814at2"/>
<dbReference type="EMBL" id="VORO01000009">
    <property type="protein sequence ID" value="TXD89038.1"/>
    <property type="molecule type" value="Genomic_DNA"/>
</dbReference>
<reference evidence="1 2" key="1">
    <citation type="submission" date="2019-08" db="EMBL/GenBank/DDBJ databases">
        <title>Genomes of Subsaximicrobium wynnwilliamsii strains.</title>
        <authorList>
            <person name="Bowman J.P."/>
        </authorList>
    </citation>
    <scope>NUCLEOTIDE SEQUENCE [LARGE SCALE GENOMIC DNA]</scope>
    <source>
        <strain evidence="1 2">2-80-2</strain>
    </source>
</reference>
<dbReference type="Pfam" id="PF14907">
    <property type="entry name" value="NTP_transf_5"/>
    <property type="match status" value="1"/>
</dbReference>
<keyword evidence="1" id="KW-0808">Transferase</keyword>
<dbReference type="InterPro" id="IPR039498">
    <property type="entry name" value="NTP_transf_5"/>
</dbReference>
<sequence length="357" mass="41765">MFVLQNHNLTTNATSNKDTLQLIVDILRFDAHESQLKLRLTQAKDTDWDQLVSIASGHLVLTAVYCRLEQKQLLEALPKDLITYLRELTNINRARNQGLISEAQLVANILERNGIEYAFIKGMGLLLSNCYQDLGERMIGDFDILVPEKDIDFAFQLLIDNGYDQLIGFNYENTGFRHLDRQVNPERLAAIELHRDVLISGHRELLDLSAIIQDKRFENGTFVASKKHLGQINILTTQLNDDSFYFNRLNFKNVYDSLVLWKNKDFSDVKEFKSNPYISRYLSLLQVWNLKTGFHENAWLDRFHTQFYQFKINRKPLEVAEYRVKVIILDVSRRLKLFITNTSYRKHILKNKIFSKS</sequence>
<evidence type="ECO:0000313" key="2">
    <source>
        <dbReference type="Proteomes" id="UP000321578"/>
    </source>
</evidence>
<organism evidence="1 2">
    <name type="scientific">Subsaximicrobium wynnwilliamsii</name>
    <dbReference type="NCBI Taxonomy" id="291179"/>
    <lineage>
        <taxon>Bacteria</taxon>
        <taxon>Pseudomonadati</taxon>
        <taxon>Bacteroidota</taxon>
        <taxon>Flavobacteriia</taxon>
        <taxon>Flavobacteriales</taxon>
        <taxon>Flavobacteriaceae</taxon>
        <taxon>Subsaximicrobium</taxon>
    </lineage>
</organism>
<keyword evidence="2" id="KW-1185">Reference proteome</keyword>
<gene>
    <name evidence="1" type="ORF">ESY86_09690</name>
</gene>
<dbReference type="GO" id="GO:0016740">
    <property type="term" value="F:transferase activity"/>
    <property type="evidence" value="ECO:0007669"/>
    <property type="project" value="UniProtKB-KW"/>
</dbReference>
<dbReference type="AlphaFoldDB" id="A0A5C6ZG25"/>
<dbReference type="Proteomes" id="UP000321578">
    <property type="component" value="Unassembled WGS sequence"/>
</dbReference>
<evidence type="ECO:0000313" key="1">
    <source>
        <dbReference type="EMBL" id="TXD89038.1"/>
    </source>
</evidence>
<comment type="caution">
    <text evidence="1">The sequence shown here is derived from an EMBL/GenBank/DDBJ whole genome shotgun (WGS) entry which is preliminary data.</text>
</comment>
<name>A0A5C6ZG25_9FLAO</name>